<feature type="compositionally biased region" description="Basic and acidic residues" evidence="2">
    <location>
        <begin position="326"/>
        <end position="342"/>
    </location>
</feature>
<name>A0A9P4Z322_9HYPO</name>
<dbReference type="SUPFAM" id="SSF51219">
    <property type="entry name" value="TRAP-like"/>
    <property type="match status" value="1"/>
</dbReference>
<feature type="compositionally biased region" description="Pro residues" evidence="2">
    <location>
        <begin position="194"/>
        <end position="211"/>
    </location>
</feature>
<evidence type="ECO:0000313" key="3">
    <source>
        <dbReference type="EMBL" id="KAF4125729.1"/>
    </source>
</evidence>
<comment type="caution">
    <text evidence="3">The sequence shown here is derived from an EMBL/GenBank/DDBJ whole genome shotgun (WGS) entry which is preliminary data.</text>
</comment>
<comment type="similarity">
    <text evidence="1">Belongs to the AIM24 family.</text>
</comment>
<feature type="compositionally biased region" description="Polar residues" evidence="2">
    <location>
        <begin position="250"/>
        <end position="263"/>
    </location>
</feature>
<feature type="compositionally biased region" description="Low complexity" evidence="2">
    <location>
        <begin position="153"/>
        <end position="177"/>
    </location>
</feature>
<dbReference type="PANTHER" id="PTHR31801:SF0">
    <property type="entry name" value="ALTERED INHERITANCE OF MITOCHONDRIA PROTEIN 24, MITOCHONDRIAL"/>
    <property type="match status" value="1"/>
</dbReference>
<feature type="region of interest" description="Disordered" evidence="2">
    <location>
        <begin position="1"/>
        <end position="30"/>
    </location>
</feature>
<feature type="compositionally biased region" description="Pro residues" evidence="2">
    <location>
        <begin position="264"/>
        <end position="275"/>
    </location>
</feature>
<protein>
    <recommendedName>
        <fullName evidence="1">Altered inheritance of mitochondria protein 24, mitochondrial</fullName>
    </recommendedName>
</protein>
<dbReference type="PANTHER" id="PTHR31801">
    <property type="entry name" value="ALTERED INHERITANCE OF MITOCHONDRIA PROTEIN 24, MITOCHONDRIAL"/>
    <property type="match status" value="1"/>
</dbReference>
<evidence type="ECO:0000313" key="4">
    <source>
        <dbReference type="Proteomes" id="UP000749293"/>
    </source>
</evidence>
<dbReference type="Gene3D" id="3.60.160.10">
    <property type="entry name" value="Mitochondrial biogenesis AIM24"/>
    <property type="match status" value="1"/>
</dbReference>
<dbReference type="InterPro" id="IPR002838">
    <property type="entry name" value="AIM24"/>
</dbReference>
<dbReference type="AlphaFoldDB" id="A0A9P4Z322"/>
<dbReference type="GeneID" id="55967203"/>
<gene>
    <name evidence="3" type="ORF">GMORB2_0973</name>
</gene>
<feature type="compositionally biased region" description="Polar residues" evidence="2">
    <location>
        <begin position="360"/>
        <end position="369"/>
    </location>
</feature>
<feature type="compositionally biased region" description="Pro residues" evidence="2">
    <location>
        <begin position="225"/>
        <end position="240"/>
    </location>
</feature>
<dbReference type="RefSeq" id="XP_035324381.1">
    <property type="nucleotide sequence ID" value="XM_035462957.1"/>
</dbReference>
<accession>A0A9P4Z322</accession>
<comment type="subcellular location">
    <subcellularLocation>
        <location evidence="1">Mitochondrion</location>
    </subcellularLocation>
</comment>
<dbReference type="InterPro" id="IPR036983">
    <property type="entry name" value="AIM24_sf"/>
</dbReference>
<dbReference type="Pfam" id="PF01987">
    <property type="entry name" value="AIM24"/>
    <property type="match status" value="1"/>
</dbReference>
<dbReference type="GO" id="GO:0005739">
    <property type="term" value="C:mitochondrion"/>
    <property type="evidence" value="ECO:0007669"/>
    <property type="project" value="UniProtKB-SubCell"/>
</dbReference>
<feature type="compositionally biased region" description="Pro residues" evidence="2">
    <location>
        <begin position="305"/>
        <end position="319"/>
    </location>
</feature>
<evidence type="ECO:0000256" key="1">
    <source>
        <dbReference type="RuleBase" id="RU363045"/>
    </source>
</evidence>
<feature type="region of interest" description="Disordered" evidence="2">
    <location>
        <begin position="153"/>
        <end position="382"/>
    </location>
</feature>
<evidence type="ECO:0000256" key="2">
    <source>
        <dbReference type="SAM" id="MobiDB-lite"/>
    </source>
</evidence>
<organism evidence="3 4">
    <name type="scientific">Geosmithia morbida</name>
    <dbReference type="NCBI Taxonomy" id="1094350"/>
    <lineage>
        <taxon>Eukaryota</taxon>
        <taxon>Fungi</taxon>
        <taxon>Dikarya</taxon>
        <taxon>Ascomycota</taxon>
        <taxon>Pezizomycotina</taxon>
        <taxon>Sordariomycetes</taxon>
        <taxon>Hypocreomycetidae</taxon>
        <taxon>Hypocreales</taxon>
        <taxon>Bionectriaceae</taxon>
        <taxon>Geosmithia</taxon>
    </lineage>
</organism>
<dbReference type="InterPro" id="IPR016031">
    <property type="entry name" value="Trp_RNA-bd_attenuator-like_dom"/>
</dbReference>
<keyword evidence="1" id="KW-0496">Mitochondrion</keyword>
<feature type="compositionally biased region" description="Low complexity" evidence="2">
    <location>
        <begin position="343"/>
        <end position="359"/>
    </location>
</feature>
<keyword evidence="4" id="KW-1185">Reference proteome</keyword>
<dbReference type="OrthoDB" id="1705416at2759"/>
<reference evidence="3" key="1">
    <citation type="submission" date="2020-03" db="EMBL/GenBank/DDBJ databases">
        <title>Site-based positive gene gene selection in Geosmithia morbida across the United States reveals a broad range of putative effectors and factors for local host and environmental adapation.</title>
        <authorList>
            <person name="Onufrak A."/>
            <person name="Murdoch R.W."/>
            <person name="Gazis R."/>
            <person name="Huff M."/>
            <person name="Staton M."/>
            <person name="Klingeman W."/>
            <person name="Hadziabdic D."/>
        </authorList>
    </citation>
    <scope>NUCLEOTIDE SEQUENCE</scope>
    <source>
        <strain evidence="3">1262</strain>
    </source>
</reference>
<proteinExistence type="inferred from homology"/>
<dbReference type="NCBIfam" id="TIGR00266">
    <property type="entry name" value="TIGR00266 family protein"/>
    <property type="match status" value="1"/>
</dbReference>
<dbReference type="EMBL" id="JAANYQ010000002">
    <property type="protein sequence ID" value="KAF4125729.1"/>
    <property type="molecule type" value="Genomic_DNA"/>
</dbReference>
<dbReference type="Proteomes" id="UP000749293">
    <property type="component" value="Unassembled WGS sequence"/>
</dbReference>
<sequence>MMATPADTYADAHRPPPPIADDDSDSGRDVTRRDEIAKISSYWGPTLNHSVRGSLMISGRCAKYSYTEIILCSEAKYSVVAAVKTQMAGPTTAATDLALIAADPSAVCAGLLNCRYNPLAVGQVFDAAPQLCQCIGPWRRNDGVNCGGYRHGASATPPGAAQAAQAYPSPPQQQYYASPPPASSTPPNQAQFYHPPPSQSTPSPSYPPPPQQHQSTPSQSSATYYPPPPPSSQPASPPPQQYSAPPQHTPSPSLQYSGQAQQYPSPPHTSSPPPAQQHAHHQQRPSQSSIPLRTASAGIEQQPQQTPPPQFDAPPPSFPPTESGYPDEKQQLKLKQQEEERQQAAAAAAASSSSSSNNATHQTSFTEATQGAPPKFISGAPPAELFQGATATTSDDVGTFNGGSYRISHRDCNTILTIQLAVGCPVHAKPGAMFAMSPTIISKGSVKLSVKKLIAGADVGTSTFTGPGELLLAPHMLGDISTLRLYGNETWSVGHDAYLASTQAVVKDYKRQGLGKAMFSGEGLWVNKISGKGLLWMCSFGAIIRKDLIEGEKYLVDNGHLVAWNCKYVLERVSSGGIISGFAASEGLVCKFTGPGIVYIQSRNAKAFSAYMQGQAYQG</sequence>
<feature type="compositionally biased region" description="Low complexity" evidence="2">
    <location>
        <begin position="212"/>
        <end position="224"/>
    </location>
</feature>